<evidence type="ECO:0000313" key="10">
    <source>
        <dbReference type="Proteomes" id="UP000027982"/>
    </source>
</evidence>
<comment type="subunit">
    <text evidence="7">Homodimer.</text>
</comment>
<dbReference type="EC" id="2.4.2.10" evidence="2 7"/>
<feature type="domain" description="Phosphoribosyltransferase" evidence="8">
    <location>
        <begin position="43"/>
        <end position="146"/>
    </location>
</feature>
<dbReference type="CDD" id="cd06223">
    <property type="entry name" value="PRTases_typeI"/>
    <property type="match status" value="1"/>
</dbReference>
<evidence type="ECO:0000256" key="5">
    <source>
        <dbReference type="ARBA" id="ARBA00022842"/>
    </source>
</evidence>
<proteinExistence type="inferred from homology"/>
<comment type="function">
    <text evidence="7">Catalyzes the transfer of a ribosyl phosphate group from 5-phosphoribose 1-diphosphate to orotate, leading to the formation of orotidine monophosphate (OMP).</text>
</comment>
<dbReference type="InterPro" id="IPR023031">
    <property type="entry name" value="OPRT"/>
</dbReference>
<keyword evidence="4 7" id="KW-0808">Transferase</keyword>
<accession>A0A068NX01</accession>
<dbReference type="OrthoDB" id="9783570at2"/>
<dbReference type="NCBIfam" id="TIGR01367">
    <property type="entry name" value="pyrE_Therm"/>
    <property type="match status" value="1"/>
</dbReference>
<dbReference type="HAMAP" id="MF_01208">
    <property type="entry name" value="PyrE"/>
    <property type="match status" value="1"/>
</dbReference>
<dbReference type="eggNOG" id="COG0461">
    <property type="taxonomic scope" value="Bacteria"/>
</dbReference>
<comment type="caution">
    <text evidence="7">Lacks conserved residue(s) required for the propagation of feature annotation.</text>
</comment>
<keyword evidence="6 7" id="KW-0665">Pyrimidine biosynthesis</keyword>
<evidence type="ECO:0000256" key="3">
    <source>
        <dbReference type="ARBA" id="ARBA00022676"/>
    </source>
</evidence>
<dbReference type="GO" id="GO:0004588">
    <property type="term" value="F:orotate phosphoribosyltransferase activity"/>
    <property type="evidence" value="ECO:0007669"/>
    <property type="project" value="UniProtKB-UniRule"/>
</dbReference>
<keyword evidence="10" id="KW-1185">Reference proteome</keyword>
<dbReference type="RefSeq" id="WP_038473416.1">
    <property type="nucleotide sequence ID" value="NZ_CP007139.1"/>
</dbReference>
<evidence type="ECO:0000259" key="8">
    <source>
        <dbReference type="Pfam" id="PF00156"/>
    </source>
</evidence>
<evidence type="ECO:0000256" key="4">
    <source>
        <dbReference type="ARBA" id="ARBA00022679"/>
    </source>
</evidence>
<evidence type="ECO:0000256" key="7">
    <source>
        <dbReference type="HAMAP-Rule" id="MF_01208"/>
    </source>
</evidence>
<dbReference type="STRING" id="661478.OP10G_3942"/>
<dbReference type="Gene3D" id="3.40.50.2020">
    <property type="match status" value="1"/>
</dbReference>
<reference evidence="9 10" key="1">
    <citation type="journal article" date="2014" name="PLoS ONE">
        <title>The first complete genome sequence of the class fimbriimonadia in the phylum armatimonadetes.</title>
        <authorList>
            <person name="Hu Z.Y."/>
            <person name="Wang Y.Z."/>
            <person name="Im W.T."/>
            <person name="Wang S.Y."/>
            <person name="Zhao G.P."/>
            <person name="Zheng H.J."/>
            <person name="Quan Z.X."/>
        </authorList>
    </citation>
    <scope>NUCLEOTIDE SEQUENCE [LARGE SCALE GENOMIC DNA]</scope>
    <source>
        <strain evidence="9">Gsoil 348</strain>
    </source>
</reference>
<name>A0A068NX01_FIMGI</name>
<dbReference type="HOGENOM" id="CLU_074878_3_0_0"/>
<dbReference type="PANTHER" id="PTHR19278">
    <property type="entry name" value="OROTATE PHOSPHORIBOSYLTRANSFERASE"/>
    <property type="match status" value="1"/>
</dbReference>
<keyword evidence="3 7" id="KW-0328">Glycosyltransferase</keyword>
<dbReference type="GO" id="GO:0044205">
    <property type="term" value="P:'de novo' UMP biosynthetic process"/>
    <property type="evidence" value="ECO:0007669"/>
    <property type="project" value="UniProtKB-UniRule"/>
</dbReference>
<dbReference type="InterPro" id="IPR006273">
    <property type="entry name" value="Orotate_PRibTrfase_bac"/>
</dbReference>
<dbReference type="UniPathway" id="UPA00070">
    <property type="reaction ID" value="UER00119"/>
</dbReference>
<dbReference type="AlphaFoldDB" id="A0A068NX01"/>
<feature type="binding site" description="in other chain" evidence="7">
    <location>
        <begin position="111"/>
        <end position="119"/>
    </location>
    <ligand>
        <name>5-phospho-alpha-D-ribose 1-diphosphate</name>
        <dbReference type="ChEBI" id="CHEBI:58017"/>
        <note>ligand shared between dimeric partners</note>
    </ligand>
</feature>
<dbReference type="PANTHER" id="PTHR19278:SF9">
    <property type="entry name" value="URIDINE 5'-MONOPHOSPHATE SYNTHASE"/>
    <property type="match status" value="1"/>
</dbReference>
<dbReference type="SUPFAM" id="SSF53271">
    <property type="entry name" value="PRTase-like"/>
    <property type="match status" value="1"/>
</dbReference>
<comment type="pathway">
    <text evidence="1 7">Pyrimidine metabolism; UMP biosynthesis via de novo pathway; UMP from orotate: step 1/2.</text>
</comment>
<gene>
    <name evidence="7" type="primary">pyrE</name>
    <name evidence="9" type="ORF">OP10G_3942</name>
</gene>
<dbReference type="Pfam" id="PF00156">
    <property type="entry name" value="Pribosyltran"/>
    <property type="match status" value="1"/>
</dbReference>
<dbReference type="EMBL" id="CP007139">
    <property type="protein sequence ID" value="AIE87310.1"/>
    <property type="molecule type" value="Genomic_DNA"/>
</dbReference>
<sequence length="192" mass="20616">MDLGQLLEDSGAILRGHFLLTSGRHSEIYFEKFRILEQPHVLSALCTEIAAQYRGANIEAVAGPTTGGIIIAFEVARQLGLPSIYVESENGVKTLRRNKTLPPGQRVLVVDDVLTTGTSLLESRQAIETAGGEVVGFGVLIDRSQPGVEFGAPLYGAYKVEAQSYAPDDIPDWLAEIPVTKPGTRVASAPSR</sequence>
<feature type="binding site" evidence="7">
    <location>
        <position position="115"/>
    </location>
    <ligand>
        <name>orotate</name>
        <dbReference type="ChEBI" id="CHEBI:30839"/>
    </ligand>
</feature>
<dbReference type="Proteomes" id="UP000027982">
    <property type="component" value="Chromosome"/>
</dbReference>
<protein>
    <recommendedName>
        <fullName evidence="2 7">Orotate phosphoribosyltransferase</fullName>
        <shortName evidence="7">OPRT</shortName>
        <shortName evidence="7">OPRTase</shortName>
        <ecNumber evidence="2 7">2.4.2.10</ecNumber>
    </recommendedName>
</protein>
<comment type="cofactor">
    <cofactor evidence="7">
        <name>Mg(2+)</name>
        <dbReference type="ChEBI" id="CHEBI:18420"/>
    </cofactor>
</comment>
<evidence type="ECO:0000256" key="2">
    <source>
        <dbReference type="ARBA" id="ARBA00011971"/>
    </source>
</evidence>
<dbReference type="KEGG" id="fgi:OP10G_3942"/>
<dbReference type="GO" id="GO:0019856">
    <property type="term" value="P:pyrimidine nucleobase biosynthetic process"/>
    <property type="evidence" value="ECO:0007669"/>
    <property type="project" value="InterPro"/>
</dbReference>
<evidence type="ECO:0000313" key="9">
    <source>
        <dbReference type="EMBL" id="AIE87310.1"/>
    </source>
</evidence>
<organism evidence="9 10">
    <name type="scientific">Fimbriimonas ginsengisoli Gsoil 348</name>
    <dbReference type="NCBI Taxonomy" id="661478"/>
    <lineage>
        <taxon>Bacteria</taxon>
        <taxon>Bacillati</taxon>
        <taxon>Armatimonadota</taxon>
        <taxon>Fimbriimonadia</taxon>
        <taxon>Fimbriimonadales</taxon>
        <taxon>Fimbriimonadaceae</taxon>
        <taxon>Fimbriimonas</taxon>
    </lineage>
</organism>
<evidence type="ECO:0000256" key="6">
    <source>
        <dbReference type="ARBA" id="ARBA00022975"/>
    </source>
</evidence>
<evidence type="ECO:0000256" key="1">
    <source>
        <dbReference type="ARBA" id="ARBA00004889"/>
    </source>
</evidence>
<dbReference type="InterPro" id="IPR000836">
    <property type="entry name" value="PRTase_dom"/>
</dbReference>
<comment type="catalytic activity">
    <reaction evidence="7">
        <text>orotidine 5'-phosphate + diphosphate = orotate + 5-phospho-alpha-D-ribose 1-diphosphate</text>
        <dbReference type="Rhea" id="RHEA:10380"/>
        <dbReference type="ChEBI" id="CHEBI:30839"/>
        <dbReference type="ChEBI" id="CHEBI:33019"/>
        <dbReference type="ChEBI" id="CHEBI:57538"/>
        <dbReference type="ChEBI" id="CHEBI:58017"/>
        <dbReference type="EC" id="2.4.2.10"/>
    </reaction>
</comment>
<keyword evidence="5 7" id="KW-0460">Magnesium</keyword>
<feature type="binding site" evidence="7">
    <location>
        <position position="143"/>
    </location>
    <ligand>
        <name>orotate</name>
        <dbReference type="ChEBI" id="CHEBI:30839"/>
    </ligand>
</feature>
<comment type="similarity">
    <text evidence="7">Belongs to the purine/pyrimidine phosphoribosyltransferase family. PyrE subfamily.</text>
</comment>
<dbReference type="GO" id="GO:0000287">
    <property type="term" value="F:magnesium ion binding"/>
    <property type="evidence" value="ECO:0007669"/>
    <property type="project" value="UniProtKB-UniRule"/>
</dbReference>
<dbReference type="InterPro" id="IPR029057">
    <property type="entry name" value="PRTase-like"/>
</dbReference>